<dbReference type="Pfam" id="PF16845">
    <property type="entry name" value="SQAPI"/>
    <property type="match status" value="1"/>
</dbReference>
<organism evidence="5 6">
    <name type="scientific">Glycine soja</name>
    <name type="common">Wild soybean</name>
    <dbReference type="NCBI Taxonomy" id="3848"/>
    <lineage>
        <taxon>Eukaryota</taxon>
        <taxon>Viridiplantae</taxon>
        <taxon>Streptophyta</taxon>
        <taxon>Embryophyta</taxon>
        <taxon>Tracheophyta</taxon>
        <taxon>Spermatophyta</taxon>
        <taxon>Magnoliopsida</taxon>
        <taxon>eudicotyledons</taxon>
        <taxon>Gunneridae</taxon>
        <taxon>Pentapetalae</taxon>
        <taxon>rosids</taxon>
        <taxon>fabids</taxon>
        <taxon>Fabales</taxon>
        <taxon>Fabaceae</taxon>
        <taxon>Papilionoideae</taxon>
        <taxon>50 kb inversion clade</taxon>
        <taxon>NPAAA clade</taxon>
        <taxon>indigoferoid/millettioid clade</taxon>
        <taxon>Phaseoleae</taxon>
        <taxon>Glycine</taxon>
        <taxon>Glycine subgen. Soja</taxon>
    </lineage>
</organism>
<dbReference type="PANTHER" id="PTHR47364">
    <property type="entry name" value="CYSTEINE PROTEINASE INHIBITOR 5"/>
    <property type="match status" value="1"/>
</dbReference>
<sequence length="124" mass="13979">MKLECLVVLAFVLFASAVARKEIDPKGWIPIVKINDPALIEIAKFSVTAFNEWAGLTFKLQKLLKAEMQGQVVNGIYFRLIVAAGDDQSSSNNYQAIVWNLPWTENYMNLISFIPVHDAPPSYY</sequence>
<keyword evidence="2" id="KW-0789">Thiol protease inhibitor</keyword>
<evidence type="ECO:0000256" key="1">
    <source>
        <dbReference type="ARBA" id="ARBA00022690"/>
    </source>
</evidence>
<dbReference type="InterPro" id="IPR046350">
    <property type="entry name" value="Cystatin_sf"/>
</dbReference>
<comment type="caution">
    <text evidence="5">The sequence shown here is derived from an EMBL/GenBank/DDBJ whole genome shotgun (WGS) entry which is preliminary data.</text>
</comment>
<dbReference type="EMBL" id="QZWG01000011">
    <property type="protein sequence ID" value="RZB82065.1"/>
    <property type="molecule type" value="Genomic_DNA"/>
</dbReference>
<evidence type="ECO:0000256" key="3">
    <source>
        <dbReference type="SAM" id="SignalP"/>
    </source>
</evidence>
<dbReference type="CDD" id="cd00042">
    <property type="entry name" value="CY"/>
    <property type="match status" value="1"/>
</dbReference>
<dbReference type="Gene3D" id="3.10.450.10">
    <property type="match status" value="1"/>
</dbReference>
<feature type="domain" description="Cystatin" evidence="4">
    <location>
        <begin position="33"/>
        <end position="115"/>
    </location>
</feature>
<evidence type="ECO:0000256" key="2">
    <source>
        <dbReference type="ARBA" id="ARBA00022704"/>
    </source>
</evidence>
<evidence type="ECO:0000313" key="5">
    <source>
        <dbReference type="EMBL" id="RZB82065.1"/>
    </source>
</evidence>
<dbReference type="InterPro" id="IPR000010">
    <property type="entry name" value="Cystatin_dom"/>
</dbReference>
<dbReference type="PANTHER" id="PTHR47364:SF2">
    <property type="entry name" value="CYSTEINE PROTEINASE INHIBITOR 5"/>
    <property type="match status" value="1"/>
</dbReference>
<dbReference type="AlphaFoldDB" id="A0A445I847"/>
<name>A0A445I847_GLYSO</name>
<dbReference type="GO" id="GO:0004869">
    <property type="term" value="F:cysteine-type endopeptidase inhibitor activity"/>
    <property type="evidence" value="ECO:0007669"/>
    <property type="project" value="UniProtKB-KW"/>
</dbReference>
<keyword evidence="1" id="KW-0646">Protease inhibitor</keyword>
<proteinExistence type="predicted"/>
<gene>
    <name evidence="5" type="ORF">D0Y65_031328</name>
</gene>
<keyword evidence="3" id="KW-0732">Signal</keyword>
<dbReference type="SMR" id="A0A445I847"/>
<feature type="chain" id="PRO_5019302146" evidence="3">
    <location>
        <begin position="20"/>
        <end position="124"/>
    </location>
</feature>
<feature type="signal peptide" evidence="3">
    <location>
        <begin position="1"/>
        <end position="19"/>
    </location>
</feature>
<keyword evidence="6" id="KW-1185">Reference proteome</keyword>
<dbReference type="Gramene" id="XM_028330784.1">
    <property type="protein sequence ID" value="XP_028186585.1"/>
    <property type="gene ID" value="LOC114373286"/>
</dbReference>
<evidence type="ECO:0000259" key="4">
    <source>
        <dbReference type="Pfam" id="PF16845"/>
    </source>
</evidence>
<dbReference type="Proteomes" id="UP000289340">
    <property type="component" value="Chromosome 11"/>
</dbReference>
<evidence type="ECO:0000313" key="6">
    <source>
        <dbReference type="Proteomes" id="UP000289340"/>
    </source>
</evidence>
<protein>
    <submittedName>
        <fullName evidence="5">Cysteine proteinase inhibitor 5</fullName>
    </submittedName>
</protein>
<dbReference type="SUPFAM" id="SSF54403">
    <property type="entry name" value="Cystatin/monellin"/>
    <property type="match status" value="1"/>
</dbReference>
<accession>A0A445I847</accession>
<reference evidence="5 6" key="1">
    <citation type="submission" date="2018-09" db="EMBL/GenBank/DDBJ databases">
        <title>A high-quality reference genome of wild soybean provides a powerful tool to mine soybean genomes.</title>
        <authorList>
            <person name="Xie M."/>
            <person name="Chung C.Y.L."/>
            <person name="Li M.-W."/>
            <person name="Wong F.-L."/>
            <person name="Chan T.-F."/>
            <person name="Lam H.-M."/>
        </authorList>
    </citation>
    <scope>NUCLEOTIDE SEQUENCE [LARGE SCALE GENOMIC DNA]</scope>
    <source>
        <strain evidence="6">cv. W05</strain>
        <tissue evidence="5">Hypocotyl of etiolated seedlings</tissue>
    </source>
</reference>